<protein>
    <recommendedName>
        <fullName evidence="3">WYL domain-containing protein</fullName>
    </recommendedName>
</protein>
<sequence length="108" mass="11768">MPFSRRPVPGDDVATYVMTNHDRGDTPATWQCLGSATLNLPADVVARWAPGGSVINYLDPTHSRLTLGAWSWAGIAGILATFDTYLTNVEPDELRAACHSLARRFSHT</sequence>
<reference evidence="2" key="1">
    <citation type="journal article" date="2019" name="Int. J. Syst. Evol. Microbiol.">
        <title>The Global Catalogue of Microorganisms (GCM) 10K type strain sequencing project: providing services to taxonomists for standard genome sequencing and annotation.</title>
        <authorList>
            <consortium name="The Broad Institute Genomics Platform"/>
            <consortium name="The Broad Institute Genome Sequencing Center for Infectious Disease"/>
            <person name="Wu L."/>
            <person name="Ma J."/>
        </authorList>
    </citation>
    <scope>NUCLEOTIDE SEQUENCE [LARGE SCALE GENOMIC DNA]</scope>
    <source>
        <strain evidence="2">NBRC 113072</strain>
    </source>
</reference>
<dbReference type="Proteomes" id="UP001157126">
    <property type="component" value="Unassembled WGS sequence"/>
</dbReference>
<name>A0ABQ6IUR8_9MICO</name>
<gene>
    <name evidence="1" type="ORF">GCM10025883_28610</name>
</gene>
<evidence type="ECO:0000313" key="2">
    <source>
        <dbReference type="Proteomes" id="UP001157126"/>
    </source>
</evidence>
<evidence type="ECO:0000313" key="1">
    <source>
        <dbReference type="EMBL" id="GMA40816.1"/>
    </source>
</evidence>
<keyword evidence="2" id="KW-1185">Reference proteome</keyword>
<accession>A0ABQ6IUR8</accession>
<dbReference type="EMBL" id="BSUO01000001">
    <property type="protein sequence ID" value="GMA40816.1"/>
    <property type="molecule type" value="Genomic_DNA"/>
</dbReference>
<comment type="caution">
    <text evidence="1">The sequence shown here is derived from an EMBL/GenBank/DDBJ whole genome shotgun (WGS) entry which is preliminary data.</text>
</comment>
<organism evidence="1 2">
    <name type="scientific">Mobilicoccus caccae</name>
    <dbReference type="NCBI Taxonomy" id="1859295"/>
    <lineage>
        <taxon>Bacteria</taxon>
        <taxon>Bacillati</taxon>
        <taxon>Actinomycetota</taxon>
        <taxon>Actinomycetes</taxon>
        <taxon>Micrococcales</taxon>
        <taxon>Dermatophilaceae</taxon>
        <taxon>Mobilicoccus</taxon>
    </lineage>
</organism>
<proteinExistence type="predicted"/>
<evidence type="ECO:0008006" key="3">
    <source>
        <dbReference type="Google" id="ProtNLM"/>
    </source>
</evidence>